<keyword evidence="4" id="KW-1185">Reference proteome</keyword>
<keyword evidence="2" id="KW-0472">Membrane</keyword>
<dbReference type="RefSeq" id="WP_204391107.1">
    <property type="nucleotide sequence ID" value="NZ_JAFBBW010000001.1"/>
</dbReference>
<keyword evidence="2" id="KW-0812">Transmembrane</keyword>
<dbReference type="EMBL" id="JBHSJC010000001">
    <property type="protein sequence ID" value="MFC4828157.1"/>
    <property type="molecule type" value="Genomic_DNA"/>
</dbReference>
<feature type="region of interest" description="Disordered" evidence="1">
    <location>
        <begin position="1"/>
        <end position="26"/>
    </location>
</feature>
<evidence type="ECO:0000256" key="1">
    <source>
        <dbReference type="SAM" id="MobiDB-lite"/>
    </source>
</evidence>
<protein>
    <submittedName>
        <fullName evidence="3">Uncharacterized protein</fullName>
    </submittedName>
</protein>
<reference evidence="4" key="1">
    <citation type="journal article" date="2019" name="Int. J. Syst. Evol. Microbiol.">
        <title>The Global Catalogue of Microorganisms (GCM) 10K type strain sequencing project: providing services to taxonomists for standard genome sequencing and annotation.</title>
        <authorList>
            <consortium name="The Broad Institute Genomics Platform"/>
            <consortium name="The Broad Institute Genome Sequencing Center for Infectious Disease"/>
            <person name="Wu L."/>
            <person name="Ma J."/>
        </authorList>
    </citation>
    <scope>NUCLEOTIDE SEQUENCE [LARGE SCALE GENOMIC DNA]</scope>
    <source>
        <strain evidence="4">CGMCC 1.12192</strain>
    </source>
</reference>
<gene>
    <name evidence="3" type="ORF">ACFPER_05100</name>
</gene>
<evidence type="ECO:0000313" key="3">
    <source>
        <dbReference type="EMBL" id="MFC4828157.1"/>
    </source>
</evidence>
<organism evidence="3 4">
    <name type="scientific">Agromyces aurantiacus</name>
    <dbReference type="NCBI Taxonomy" id="165814"/>
    <lineage>
        <taxon>Bacteria</taxon>
        <taxon>Bacillati</taxon>
        <taxon>Actinomycetota</taxon>
        <taxon>Actinomycetes</taxon>
        <taxon>Micrococcales</taxon>
        <taxon>Microbacteriaceae</taxon>
        <taxon>Agromyces</taxon>
    </lineage>
</organism>
<comment type="caution">
    <text evidence="3">The sequence shown here is derived from an EMBL/GenBank/DDBJ whole genome shotgun (WGS) entry which is preliminary data.</text>
</comment>
<feature type="transmembrane region" description="Helical" evidence="2">
    <location>
        <begin position="50"/>
        <end position="71"/>
    </location>
</feature>
<name>A0ABV9R3Y5_9MICO</name>
<keyword evidence="2" id="KW-1133">Transmembrane helix</keyword>
<dbReference type="Proteomes" id="UP001595960">
    <property type="component" value="Unassembled WGS sequence"/>
</dbReference>
<proteinExistence type="predicted"/>
<evidence type="ECO:0000256" key="2">
    <source>
        <dbReference type="SAM" id="Phobius"/>
    </source>
</evidence>
<feature type="transmembrane region" description="Helical" evidence="2">
    <location>
        <begin position="77"/>
        <end position="96"/>
    </location>
</feature>
<sequence>MRDHLPARLPDDEPSSPSREHRPPGARRRLGASIHAFVTAVNLRLFTASAGIYVAAGSFVGFEALAFLLGFAPLWPIAIPILIGGIAVVGLVLNRVEARRDDER</sequence>
<evidence type="ECO:0000313" key="4">
    <source>
        <dbReference type="Proteomes" id="UP001595960"/>
    </source>
</evidence>
<feature type="compositionally biased region" description="Basic and acidic residues" evidence="1">
    <location>
        <begin position="1"/>
        <end position="11"/>
    </location>
</feature>
<accession>A0ABV9R3Y5</accession>